<accession>A0A3M7QCG0</accession>
<dbReference type="EMBL" id="REGN01006680">
    <property type="protein sequence ID" value="RNA08635.1"/>
    <property type="molecule type" value="Genomic_DNA"/>
</dbReference>
<protein>
    <submittedName>
        <fullName evidence="1">Uncharacterized protein</fullName>
    </submittedName>
</protein>
<dbReference type="AlphaFoldDB" id="A0A3M7QCG0"/>
<name>A0A3M7QCG0_BRAPC</name>
<comment type="caution">
    <text evidence="1">The sequence shown here is derived from an EMBL/GenBank/DDBJ whole genome shotgun (WGS) entry which is preliminary data.</text>
</comment>
<sequence length="62" mass="7023">MLLRSKKLTSEYLKAINHDNSLNDAEPIDKPQEQDVTNAKIVDKIVGFEYFNSEAQKIGAEN</sequence>
<keyword evidence="2" id="KW-1185">Reference proteome</keyword>
<reference evidence="1 2" key="1">
    <citation type="journal article" date="2018" name="Sci. Rep.">
        <title>Genomic signatures of local adaptation to the degree of environmental predictability in rotifers.</title>
        <authorList>
            <person name="Franch-Gras L."/>
            <person name="Hahn C."/>
            <person name="Garcia-Roger E.M."/>
            <person name="Carmona M.J."/>
            <person name="Serra M."/>
            <person name="Gomez A."/>
        </authorList>
    </citation>
    <scope>NUCLEOTIDE SEQUENCE [LARGE SCALE GENOMIC DNA]</scope>
    <source>
        <strain evidence="1">HYR1</strain>
    </source>
</reference>
<proteinExistence type="predicted"/>
<dbReference type="Proteomes" id="UP000276133">
    <property type="component" value="Unassembled WGS sequence"/>
</dbReference>
<evidence type="ECO:0000313" key="2">
    <source>
        <dbReference type="Proteomes" id="UP000276133"/>
    </source>
</evidence>
<organism evidence="1 2">
    <name type="scientific">Brachionus plicatilis</name>
    <name type="common">Marine rotifer</name>
    <name type="synonym">Brachionus muelleri</name>
    <dbReference type="NCBI Taxonomy" id="10195"/>
    <lineage>
        <taxon>Eukaryota</taxon>
        <taxon>Metazoa</taxon>
        <taxon>Spiralia</taxon>
        <taxon>Gnathifera</taxon>
        <taxon>Rotifera</taxon>
        <taxon>Eurotatoria</taxon>
        <taxon>Monogononta</taxon>
        <taxon>Pseudotrocha</taxon>
        <taxon>Ploima</taxon>
        <taxon>Brachionidae</taxon>
        <taxon>Brachionus</taxon>
    </lineage>
</organism>
<gene>
    <name evidence="1" type="ORF">BpHYR1_046902</name>
</gene>
<evidence type="ECO:0000313" key="1">
    <source>
        <dbReference type="EMBL" id="RNA08635.1"/>
    </source>
</evidence>